<evidence type="ECO:0000313" key="2">
    <source>
        <dbReference type="Proteomes" id="UP001220225"/>
    </source>
</evidence>
<dbReference type="Proteomes" id="UP001220225">
    <property type="component" value="Unassembled WGS sequence"/>
</dbReference>
<dbReference type="RefSeq" id="WP_273576037.1">
    <property type="nucleotide sequence ID" value="NZ_JAQRFN010000013.1"/>
</dbReference>
<dbReference type="EMBL" id="JAQRFN010000013">
    <property type="protein sequence ID" value="MDC9597478.1"/>
    <property type="molecule type" value="Genomic_DNA"/>
</dbReference>
<protein>
    <submittedName>
        <fullName evidence="1">Uncharacterized protein</fullName>
    </submittedName>
</protein>
<gene>
    <name evidence="1" type="ORF">PSI14_11600</name>
</gene>
<comment type="caution">
    <text evidence="1">The sequence shown here is derived from an EMBL/GenBank/DDBJ whole genome shotgun (WGS) entry which is preliminary data.</text>
</comment>
<accession>A0ABT5LST0</accession>
<reference evidence="1 2" key="1">
    <citation type="submission" date="2023-02" db="EMBL/GenBank/DDBJ databases">
        <title>Entomopathogenic bacteria.</title>
        <authorList>
            <person name="Machado R.A."/>
        </authorList>
    </citation>
    <scope>NUCLEOTIDE SEQUENCE [LARGE SCALE GENOMIC DNA]</scope>
    <source>
        <strain evidence="1 2">XENO-2</strain>
    </source>
</reference>
<name>A0ABT5LST0_9GAMM</name>
<proteinExistence type="predicted"/>
<evidence type="ECO:0000313" key="1">
    <source>
        <dbReference type="EMBL" id="MDC9597478.1"/>
    </source>
</evidence>
<organism evidence="1 2">
    <name type="scientific">Xenorhabdus anantnagensis</name>
    <dbReference type="NCBI Taxonomy" id="3025875"/>
    <lineage>
        <taxon>Bacteria</taxon>
        <taxon>Pseudomonadati</taxon>
        <taxon>Pseudomonadota</taxon>
        <taxon>Gammaproteobacteria</taxon>
        <taxon>Enterobacterales</taxon>
        <taxon>Morganellaceae</taxon>
        <taxon>Xenorhabdus</taxon>
    </lineage>
</organism>
<keyword evidence="2" id="KW-1185">Reference proteome</keyword>
<sequence length="108" mass="11854">MAIYMVRVEIFGAGLREYELLHESMRLIDFNRNIRFSDGQIMALPTGTYVGTSLNTAAQIRDKVKRLADPLSSKAAAIFVCQYSEWAAHLYSASVSASASAISSESES</sequence>